<keyword evidence="2" id="KW-0805">Transcription regulation</keyword>
<dbReference type="InterPro" id="IPR051054">
    <property type="entry name" value="SorC_transcr_regulators"/>
</dbReference>
<dbReference type="PANTHER" id="PTHR34294">
    <property type="entry name" value="TRANSCRIPTIONAL REGULATOR-RELATED"/>
    <property type="match status" value="1"/>
</dbReference>
<keyword evidence="3" id="KW-0238">DNA-binding</keyword>
<dbReference type="InterPro" id="IPR007324">
    <property type="entry name" value="Sugar-bd_dom_put"/>
</dbReference>
<evidence type="ECO:0000259" key="6">
    <source>
        <dbReference type="Pfam" id="PF21715"/>
    </source>
</evidence>
<evidence type="ECO:0000259" key="5">
    <source>
        <dbReference type="Pfam" id="PF04198"/>
    </source>
</evidence>
<dbReference type="InterPro" id="IPR036388">
    <property type="entry name" value="WH-like_DNA-bd_sf"/>
</dbReference>
<dbReference type="InterPro" id="IPR048715">
    <property type="entry name" value="CggR_N"/>
</dbReference>
<dbReference type="eggNOG" id="COG2390">
    <property type="taxonomic scope" value="Bacteria"/>
</dbReference>
<gene>
    <name evidence="7" type="primary">gapR</name>
    <name evidence="7" type="ordered locus">MCCL_0520</name>
</gene>
<dbReference type="HOGENOM" id="CLU_054506_2_0_9"/>
<feature type="domain" description="Sugar-binding" evidence="5">
    <location>
        <begin position="96"/>
        <end position="332"/>
    </location>
</feature>
<keyword evidence="4" id="KW-0804">Transcription</keyword>
<dbReference type="EMBL" id="AP009484">
    <property type="protein sequence ID" value="BAH17227.1"/>
    <property type="molecule type" value="Genomic_DNA"/>
</dbReference>
<dbReference type="InterPro" id="IPR037171">
    <property type="entry name" value="NagB/RpiA_transferase-like"/>
</dbReference>
<protein>
    <submittedName>
        <fullName evidence="7">Transcriptional regulator GapR</fullName>
    </submittedName>
</protein>
<evidence type="ECO:0000313" key="8">
    <source>
        <dbReference type="Proteomes" id="UP000001383"/>
    </source>
</evidence>
<feature type="domain" description="CggR N-terminal DNA binding" evidence="6">
    <location>
        <begin position="21"/>
        <end position="90"/>
    </location>
</feature>
<dbReference type="Gene3D" id="1.10.10.10">
    <property type="entry name" value="Winged helix-like DNA-binding domain superfamily/Winged helix DNA-binding domain"/>
    <property type="match status" value="1"/>
</dbReference>
<dbReference type="AlphaFoldDB" id="B9EAG6"/>
<evidence type="ECO:0000256" key="1">
    <source>
        <dbReference type="ARBA" id="ARBA00010466"/>
    </source>
</evidence>
<evidence type="ECO:0000313" key="7">
    <source>
        <dbReference type="EMBL" id="BAH17227.1"/>
    </source>
</evidence>
<evidence type="ECO:0000256" key="3">
    <source>
        <dbReference type="ARBA" id="ARBA00023125"/>
    </source>
</evidence>
<dbReference type="InterPro" id="IPR036390">
    <property type="entry name" value="WH_DNA-bd_sf"/>
</dbReference>
<dbReference type="Pfam" id="PF04198">
    <property type="entry name" value="Sugar-bind"/>
    <property type="match status" value="1"/>
</dbReference>
<comment type="similarity">
    <text evidence="1">Belongs to the SorC transcriptional regulatory family.</text>
</comment>
<dbReference type="KEGG" id="mcl:MCCL_0520"/>
<evidence type="ECO:0000256" key="4">
    <source>
        <dbReference type="ARBA" id="ARBA00023163"/>
    </source>
</evidence>
<dbReference type="SUPFAM" id="SSF46785">
    <property type="entry name" value="Winged helix' DNA-binding domain"/>
    <property type="match status" value="1"/>
</dbReference>
<dbReference type="Pfam" id="PF21715">
    <property type="entry name" value="CggR_N"/>
    <property type="match status" value="1"/>
</dbReference>
<evidence type="ECO:0000256" key="2">
    <source>
        <dbReference type="ARBA" id="ARBA00023015"/>
    </source>
</evidence>
<sequence>MYLNALFEVQKKLVPDLVDKMYRRFQILSAIELHQPIGRRALSETVHLSERILRTETDILKTQGLITITSKGMSVTESGEDVLYKMKASMDSLTRLEHVAHAIESRFAIQKVIVVSGDADIDDEVKLRMGQATSEYLESCFEDGTKVTVTGGSTMAYIARSMRPTDKSINFIPARGGLGEEVSFQANAIAHLMADQTGGTFEVLYVPDQVSEAGYNALLEEQSVRRVLQHIQQADIVLHGIGSAQKMAERRHSTPQVMEKLMDGNAVAEAFGYYFDEEGNIVYRVRTIGIHLDDLTEDKRIIAVAGGNSKKEAIASYLKVAPKHTVLITDSVVGNWLMNQ</sequence>
<reference evidence="7 8" key="1">
    <citation type="journal article" date="2009" name="J. Bacteriol.">
        <title>Complete genome sequence of Macrococcus caseolyticus strain JCSCS5402, reflecting the ancestral genome of the human-pathogenic staphylococci.</title>
        <authorList>
            <person name="Baba T."/>
            <person name="Kuwahara-Arai K."/>
            <person name="Uchiyama I."/>
            <person name="Takeuchi F."/>
            <person name="Ito T."/>
            <person name="Hiramatsu K."/>
        </authorList>
    </citation>
    <scope>NUCLEOTIDE SEQUENCE [LARGE SCALE GENOMIC DNA]</scope>
    <source>
        <strain evidence="7 8">JCSC5402</strain>
    </source>
</reference>
<dbReference type="Gene3D" id="3.40.50.1360">
    <property type="match status" value="1"/>
</dbReference>
<dbReference type="SUPFAM" id="SSF100950">
    <property type="entry name" value="NagB/RpiA/CoA transferase-like"/>
    <property type="match status" value="1"/>
</dbReference>
<name>B9EAG6_MACCJ</name>
<accession>B9EAG6</accession>
<dbReference type="Proteomes" id="UP000001383">
    <property type="component" value="Chromosome"/>
</dbReference>
<proteinExistence type="inferred from homology"/>
<dbReference type="GO" id="GO:0030246">
    <property type="term" value="F:carbohydrate binding"/>
    <property type="evidence" value="ECO:0007669"/>
    <property type="project" value="InterPro"/>
</dbReference>
<dbReference type="STRING" id="458233.MCCL_0520"/>
<organism evidence="7 8">
    <name type="scientific">Macrococcus caseolyticus (strain JCSC5402)</name>
    <name type="common">Macrococcoides caseolyticum</name>
    <dbReference type="NCBI Taxonomy" id="458233"/>
    <lineage>
        <taxon>Bacteria</taxon>
        <taxon>Bacillati</taxon>
        <taxon>Bacillota</taxon>
        <taxon>Bacilli</taxon>
        <taxon>Bacillales</taxon>
        <taxon>Staphylococcaceae</taxon>
        <taxon>Macrococcoides</taxon>
    </lineage>
</organism>
<dbReference type="PANTHER" id="PTHR34294:SF5">
    <property type="entry name" value="CENTRAL GLYCOLYTIC GENES REGULATOR"/>
    <property type="match status" value="1"/>
</dbReference>
<dbReference type="GO" id="GO:0003677">
    <property type="term" value="F:DNA binding"/>
    <property type="evidence" value="ECO:0007669"/>
    <property type="project" value="UniProtKB-KW"/>
</dbReference>